<organism evidence="2 3">
    <name type="scientific">Colletotrichum navitas</name>
    <dbReference type="NCBI Taxonomy" id="681940"/>
    <lineage>
        <taxon>Eukaryota</taxon>
        <taxon>Fungi</taxon>
        <taxon>Dikarya</taxon>
        <taxon>Ascomycota</taxon>
        <taxon>Pezizomycotina</taxon>
        <taxon>Sordariomycetes</taxon>
        <taxon>Hypocreomycetidae</taxon>
        <taxon>Glomerellales</taxon>
        <taxon>Glomerellaceae</taxon>
        <taxon>Colletotrichum</taxon>
        <taxon>Colletotrichum graminicola species complex</taxon>
    </lineage>
</organism>
<dbReference type="EMBL" id="JAHLJV010000026">
    <property type="protein sequence ID" value="KAK1593313.1"/>
    <property type="molecule type" value="Genomic_DNA"/>
</dbReference>
<dbReference type="AlphaFoldDB" id="A0AAD8V5E1"/>
<feature type="region of interest" description="Disordered" evidence="1">
    <location>
        <begin position="1"/>
        <end position="34"/>
    </location>
</feature>
<dbReference type="Proteomes" id="UP001230504">
    <property type="component" value="Unassembled WGS sequence"/>
</dbReference>
<accession>A0AAD8V5E1</accession>
<dbReference type="GeneID" id="85441955"/>
<evidence type="ECO:0000313" key="3">
    <source>
        <dbReference type="Proteomes" id="UP001230504"/>
    </source>
</evidence>
<sequence length="263" mass="28710">MRASKPSGLGLGETSNELLGTGPSPGPDPCRETRTSGRRLFVRFPTLEKTERPCVFESLGLRDVLPRRVCSCDREGGGMSVTCEGCETDMQRWGGESRGEVGIPSRCLCTACTGLDLRATQGDPISESQRRFRCWPSRLTSPVFRCVFRCVLVIVVPVLYLNHHVQGDPTCQAAASLSAEVCLLCPRLYRASRSNRSSSKCSLHLGQRGRHLDVTWDACSSKASAHHTDRMKESNAFTLGGLGCLGWKLGAESWTPERIAGCC</sequence>
<gene>
    <name evidence="2" type="ORF">LY79DRAFT_552442</name>
</gene>
<reference evidence="2" key="1">
    <citation type="submission" date="2021-06" db="EMBL/GenBank/DDBJ databases">
        <title>Comparative genomics, transcriptomics and evolutionary studies reveal genomic signatures of adaptation to plant cell wall in hemibiotrophic fungi.</title>
        <authorList>
            <consortium name="DOE Joint Genome Institute"/>
            <person name="Baroncelli R."/>
            <person name="Diaz J.F."/>
            <person name="Benocci T."/>
            <person name="Peng M."/>
            <person name="Battaglia E."/>
            <person name="Haridas S."/>
            <person name="Andreopoulos W."/>
            <person name="Labutti K."/>
            <person name="Pangilinan J."/>
            <person name="Floch G.L."/>
            <person name="Makela M.R."/>
            <person name="Henrissat B."/>
            <person name="Grigoriev I.V."/>
            <person name="Crouch J.A."/>
            <person name="De Vries R.P."/>
            <person name="Sukno S.A."/>
            <person name="Thon M.R."/>
        </authorList>
    </citation>
    <scope>NUCLEOTIDE SEQUENCE</scope>
    <source>
        <strain evidence="2">CBS 125086</strain>
    </source>
</reference>
<dbReference type="RefSeq" id="XP_060414624.1">
    <property type="nucleotide sequence ID" value="XM_060557715.1"/>
</dbReference>
<keyword evidence="3" id="KW-1185">Reference proteome</keyword>
<evidence type="ECO:0000313" key="2">
    <source>
        <dbReference type="EMBL" id="KAK1593313.1"/>
    </source>
</evidence>
<name>A0AAD8V5E1_9PEZI</name>
<protein>
    <submittedName>
        <fullName evidence="2">Uncharacterized protein</fullName>
    </submittedName>
</protein>
<comment type="caution">
    <text evidence="2">The sequence shown here is derived from an EMBL/GenBank/DDBJ whole genome shotgun (WGS) entry which is preliminary data.</text>
</comment>
<evidence type="ECO:0000256" key="1">
    <source>
        <dbReference type="SAM" id="MobiDB-lite"/>
    </source>
</evidence>
<proteinExistence type="predicted"/>